<dbReference type="InterPro" id="IPR025605">
    <property type="entry name" value="OST-HTH/LOTUS_dom"/>
</dbReference>
<evidence type="ECO:0000313" key="2">
    <source>
        <dbReference type="EnsemblMetazoa" id="AATE021195-PA.1"/>
    </source>
</evidence>
<sequence>MNMEELKKIIQAIVISNAGCPMTILQLDKDFKCHEGYNIPYEKYGFQKLDAMLRSMSDAVQTKGQGSSALVLPVITAKSKHIREMVVKHKKNGKKRHAELSGCTVKKGKFEPSERPRANTRDDVVISTAKQNVQIRSANKSNNVVDTSCFTMDELKKLIQAMVISKPGSPLTVAQLAIDFKHHEGTDIPYREYGFQQLDALLRSIPDVVKLDGQGSSALVYPVTSEKSKHINLMIKAQKNNGKKCFNRTAYSTRSTRQSSKQGSNYKFRNGCQQNYNVRNDRSSNMHGNGYIFYGANNNHSINPNYGTNRFDRNGNPRDTINVPGQSNSPNGYGTNGFDTNRYSENGFNVPNYSYSSNGNNPIWNPGNGYNAPDHFYGPIDCNANRNQRDGYNISSQSYAPNGYGMNDCNTNRYPGDSYNVPNHFYCASNDNNPNWNLGNGYNAPDHFYGPTGCNASRNQLNGYNVPGQSYAWNGYGTNGFNTHRYSGNGYNVPGHSYSLNGNNTNWNLGNGYNAPDHGPNGCNANRNHMDGYNVPGQPYASNDCAVNRAEMYAGNSCNIPGNSCASSGYNPSWNSGDDLHVPGHSYASDSCDACGNSGNSNTPRHSGGTNDSYYAALLGLYREIMGSDVNFPNQGNYLPYNSSGVPALDAMLKPMWDAAQVNLLSDDYCSNGYGNNVFGENYNLSRSAKPNNNNFFITVNLGC</sequence>
<name>A0A182JN69_ANOAO</name>
<dbReference type="AlphaFoldDB" id="A0A182JN69"/>
<dbReference type="CDD" id="cd09972">
    <property type="entry name" value="LOTUS_TDRD_OSKAR"/>
    <property type="match status" value="2"/>
</dbReference>
<dbReference type="EMBL" id="AXCP01007884">
    <property type="status" value="NOT_ANNOTATED_CDS"/>
    <property type="molecule type" value="Genomic_DNA"/>
</dbReference>
<dbReference type="EnsemblMetazoa" id="AATE021195-RA">
    <property type="protein sequence ID" value="AATE021195-PA.1"/>
    <property type="gene ID" value="AATE021195"/>
</dbReference>
<dbReference type="Gene3D" id="3.30.420.610">
    <property type="entry name" value="LOTUS domain-like"/>
    <property type="match status" value="2"/>
</dbReference>
<reference evidence="2" key="1">
    <citation type="submission" date="2022-08" db="UniProtKB">
        <authorList>
            <consortium name="EnsemblMetazoa"/>
        </authorList>
    </citation>
    <scope>IDENTIFICATION</scope>
    <source>
        <strain evidence="2">EBRO</strain>
    </source>
</reference>
<dbReference type="VEuPathDB" id="VectorBase:AATE021195"/>
<dbReference type="STRING" id="41427.A0A182JN69"/>
<evidence type="ECO:0000259" key="1">
    <source>
        <dbReference type="PROSITE" id="PS51644"/>
    </source>
</evidence>
<protein>
    <recommendedName>
        <fullName evidence="1">HTH OST-type domain-containing protein</fullName>
    </recommendedName>
</protein>
<dbReference type="Pfam" id="PF12872">
    <property type="entry name" value="OST-HTH"/>
    <property type="match status" value="2"/>
</dbReference>
<dbReference type="InterPro" id="IPR041966">
    <property type="entry name" value="LOTUS-like"/>
</dbReference>
<organism evidence="2">
    <name type="scientific">Anopheles atroparvus</name>
    <name type="common">European mosquito</name>
    <dbReference type="NCBI Taxonomy" id="41427"/>
    <lineage>
        <taxon>Eukaryota</taxon>
        <taxon>Metazoa</taxon>
        <taxon>Ecdysozoa</taxon>
        <taxon>Arthropoda</taxon>
        <taxon>Hexapoda</taxon>
        <taxon>Insecta</taxon>
        <taxon>Pterygota</taxon>
        <taxon>Neoptera</taxon>
        <taxon>Endopterygota</taxon>
        <taxon>Diptera</taxon>
        <taxon>Nematocera</taxon>
        <taxon>Culicoidea</taxon>
        <taxon>Culicidae</taxon>
        <taxon>Anophelinae</taxon>
        <taxon>Anopheles</taxon>
    </lineage>
</organism>
<dbReference type="PROSITE" id="PS51644">
    <property type="entry name" value="HTH_OST"/>
    <property type="match status" value="2"/>
</dbReference>
<feature type="domain" description="HTH OST-type" evidence="1">
    <location>
        <begin position="2"/>
        <end position="76"/>
    </location>
</feature>
<feature type="domain" description="HTH OST-type" evidence="1">
    <location>
        <begin position="151"/>
        <end position="224"/>
    </location>
</feature>
<accession>A0A182JN69</accession>
<proteinExistence type="predicted"/>